<evidence type="ECO:0000259" key="4">
    <source>
        <dbReference type="SMART" id="SM00848"/>
    </source>
</evidence>
<evidence type="ECO:0000256" key="1">
    <source>
        <dbReference type="ARBA" id="ARBA00008455"/>
    </source>
</evidence>
<dbReference type="Ensembl" id="ENSLLET00000042390.1">
    <property type="protein sequence ID" value="ENSLLEP00000040738.1"/>
    <property type="gene ID" value="ENSLLEG00000025935.1"/>
</dbReference>
<dbReference type="PROSITE" id="PS00640">
    <property type="entry name" value="THIOL_PROTEASE_ASN"/>
    <property type="match status" value="1"/>
</dbReference>
<sequence>MMHLGRLFIVFVTIEICASASHFLDQEWNAWKIKYEKSYKQSQDERFRRTAWEANWEKVQKHNELAGQGLKKYQLAMNQFADMTAEDVQSKSCLVYNKSSLKSSEVPNQIYSENVNIPKDVDWRKSKCVTPVKDQGGFCGSCWAFATVGVIESRLCMNSDELINLSEQQLVDCDSSNYGCCGGFPIKALNYVAENGIMKTKNYEYAQKRLKCEYDPDEAIQLNATKFYILPDEQNIATAVAMEGPITVGFGVTGDFMLYKKGVFDGDCAPYANHAVIIVGYGTEENEDGEEEEYWLIKNSWGERWGDEGYGKIKRNVNKCHIADMAATIDLRG</sequence>
<keyword evidence="6" id="KW-1185">Reference proteome</keyword>
<dbReference type="CDD" id="cd02248">
    <property type="entry name" value="Peptidase_C1A"/>
    <property type="match status" value="1"/>
</dbReference>
<dbReference type="FunFam" id="1.10.287.2250:FF:000003">
    <property type="entry name" value="Cathepsin L"/>
    <property type="match status" value="1"/>
</dbReference>
<organism evidence="5 6">
    <name type="scientific">Leptobrachium leishanense</name>
    <name type="common">Leishan spiny toad</name>
    <dbReference type="NCBI Taxonomy" id="445787"/>
    <lineage>
        <taxon>Eukaryota</taxon>
        <taxon>Metazoa</taxon>
        <taxon>Chordata</taxon>
        <taxon>Craniata</taxon>
        <taxon>Vertebrata</taxon>
        <taxon>Euteleostomi</taxon>
        <taxon>Amphibia</taxon>
        <taxon>Batrachia</taxon>
        <taxon>Anura</taxon>
        <taxon>Pelobatoidea</taxon>
        <taxon>Megophryidae</taxon>
        <taxon>Leptobrachium</taxon>
    </lineage>
</organism>
<keyword evidence="2" id="KW-0732">Signal</keyword>
<dbReference type="InterPro" id="IPR025661">
    <property type="entry name" value="Pept_asp_AS"/>
</dbReference>
<protein>
    <submittedName>
        <fullName evidence="5">Uncharacterized protein</fullName>
    </submittedName>
</protein>
<name>A0A8C5QS29_9ANUR</name>
<feature type="signal peptide" evidence="2">
    <location>
        <begin position="1"/>
        <end position="20"/>
    </location>
</feature>
<reference evidence="5" key="1">
    <citation type="submission" date="2025-08" db="UniProtKB">
        <authorList>
            <consortium name="Ensembl"/>
        </authorList>
    </citation>
    <scope>IDENTIFICATION</scope>
</reference>
<dbReference type="SMART" id="SM00645">
    <property type="entry name" value="Pept_C1"/>
    <property type="match status" value="1"/>
</dbReference>
<feature type="domain" description="Peptidase C1A papain C-terminal" evidence="3">
    <location>
        <begin position="117"/>
        <end position="330"/>
    </location>
</feature>
<comment type="similarity">
    <text evidence="1">Belongs to the peptidase C1 family.</text>
</comment>
<dbReference type="Pfam" id="PF00112">
    <property type="entry name" value="Peptidase_C1"/>
    <property type="match status" value="1"/>
</dbReference>
<dbReference type="InterPro" id="IPR000668">
    <property type="entry name" value="Peptidase_C1A_C"/>
</dbReference>
<dbReference type="InterPro" id="IPR013128">
    <property type="entry name" value="Peptidase_C1A"/>
</dbReference>
<reference evidence="5" key="2">
    <citation type="submission" date="2025-09" db="UniProtKB">
        <authorList>
            <consortium name="Ensembl"/>
        </authorList>
    </citation>
    <scope>IDENTIFICATION</scope>
</reference>
<dbReference type="PANTHER" id="PTHR12411">
    <property type="entry name" value="CYSTEINE PROTEASE FAMILY C1-RELATED"/>
    <property type="match status" value="1"/>
</dbReference>
<evidence type="ECO:0000259" key="3">
    <source>
        <dbReference type="SMART" id="SM00645"/>
    </source>
</evidence>
<dbReference type="Proteomes" id="UP000694569">
    <property type="component" value="Unplaced"/>
</dbReference>
<dbReference type="Gene3D" id="3.90.70.10">
    <property type="entry name" value="Cysteine proteinases"/>
    <property type="match status" value="1"/>
</dbReference>
<dbReference type="AlphaFoldDB" id="A0A8C5QS29"/>
<evidence type="ECO:0000256" key="2">
    <source>
        <dbReference type="SAM" id="SignalP"/>
    </source>
</evidence>
<dbReference type="InterPro" id="IPR013201">
    <property type="entry name" value="Prot_inhib_I29"/>
</dbReference>
<evidence type="ECO:0000313" key="6">
    <source>
        <dbReference type="Proteomes" id="UP000694569"/>
    </source>
</evidence>
<evidence type="ECO:0000313" key="5">
    <source>
        <dbReference type="Ensembl" id="ENSLLEP00000040738.1"/>
    </source>
</evidence>
<feature type="chain" id="PRO_5034387960" evidence="2">
    <location>
        <begin position="21"/>
        <end position="333"/>
    </location>
</feature>
<dbReference type="PRINTS" id="PR00705">
    <property type="entry name" value="PAPAIN"/>
</dbReference>
<dbReference type="GO" id="GO:0008234">
    <property type="term" value="F:cysteine-type peptidase activity"/>
    <property type="evidence" value="ECO:0007669"/>
    <property type="project" value="InterPro"/>
</dbReference>
<dbReference type="Gene3D" id="1.10.287.2250">
    <property type="match status" value="1"/>
</dbReference>
<dbReference type="GeneTree" id="ENSGT00940000166971"/>
<feature type="domain" description="Cathepsin propeptide inhibitor" evidence="4">
    <location>
        <begin position="28"/>
        <end position="88"/>
    </location>
</feature>
<dbReference type="OrthoDB" id="498368at2759"/>
<dbReference type="SMART" id="SM00848">
    <property type="entry name" value="Inhibitor_I29"/>
    <property type="match status" value="1"/>
</dbReference>
<dbReference type="Pfam" id="PF08246">
    <property type="entry name" value="Inhibitor_I29"/>
    <property type="match status" value="1"/>
</dbReference>
<accession>A0A8C5QS29</accession>
<dbReference type="InterPro" id="IPR039417">
    <property type="entry name" value="Peptidase_C1A_papain-like"/>
</dbReference>
<dbReference type="InterPro" id="IPR038765">
    <property type="entry name" value="Papain-like_cys_pep_sf"/>
</dbReference>
<dbReference type="SUPFAM" id="SSF54001">
    <property type="entry name" value="Cysteine proteinases"/>
    <property type="match status" value="1"/>
</dbReference>
<proteinExistence type="inferred from homology"/>
<dbReference type="FunFam" id="3.90.70.10:FF:000103">
    <property type="entry name" value="Hypothetical LOC496748"/>
    <property type="match status" value="1"/>
</dbReference>
<dbReference type="GO" id="GO:0006508">
    <property type="term" value="P:proteolysis"/>
    <property type="evidence" value="ECO:0007669"/>
    <property type="project" value="InterPro"/>
</dbReference>